<feature type="non-terminal residue" evidence="1">
    <location>
        <position position="33"/>
    </location>
</feature>
<keyword evidence="2" id="KW-1185">Reference proteome</keyword>
<protein>
    <submittedName>
        <fullName evidence="1">Subtilisin-like serine protease</fullName>
    </submittedName>
</protein>
<keyword evidence="1" id="KW-0645">Protease</keyword>
<sequence>MAPGFNLIAAWSHNLDPIGLPEDTKSVNFSVMS</sequence>
<evidence type="ECO:0000313" key="1">
    <source>
        <dbReference type="EMBL" id="MCI89070.1"/>
    </source>
</evidence>
<proteinExistence type="predicted"/>
<dbReference type="AlphaFoldDB" id="A0A392VRL9"/>
<dbReference type="GO" id="GO:0006508">
    <property type="term" value="P:proteolysis"/>
    <property type="evidence" value="ECO:0007669"/>
    <property type="project" value="UniProtKB-KW"/>
</dbReference>
<reference evidence="1 2" key="1">
    <citation type="journal article" date="2018" name="Front. Plant Sci.">
        <title>Red Clover (Trifolium pratense) and Zigzag Clover (T. medium) - A Picture of Genomic Similarities and Differences.</title>
        <authorList>
            <person name="Dluhosova J."/>
            <person name="Istvanek J."/>
            <person name="Nedelnik J."/>
            <person name="Repkova J."/>
        </authorList>
    </citation>
    <scope>NUCLEOTIDE SEQUENCE [LARGE SCALE GENOMIC DNA]</scope>
    <source>
        <strain evidence="2">cv. 10/8</strain>
        <tissue evidence="1">Leaf</tissue>
    </source>
</reference>
<accession>A0A392VRL9</accession>
<keyword evidence="1" id="KW-0378">Hydrolase</keyword>
<organism evidence="1 2">
    <name type="scientific">Trifolium medium</name>
    <dbReference type="NCBI Taxonomy" id="97028"/>
    <lineage>
        <taxon>Eukaryota</taxon>
        <taxon>Viridiplantae</taxon>
        <taxon>Streptophyta</taxon>
        <taxon>Embryophyta</taxon>
        <taxon>Tracheophyta</taxon>
        <taxon>Spermatophyta</taxon>
        <taxon>Magnoliopsida</taxon>
        <taxon>eudicotyledons</taxon>
        <taxon>Gunneridae</taxon>
        <taxon>Pentapetalae</taxon>
        <taxon>rosids</taxon>
        <taxon>fabids</taxon>
        <taxon>Fabales</taxon>
        <taxon>Fabaceae</taxon>
        <taxon>Papilionoideae</taxon>
        <taxon>50 kb inversion clade</taxon>
        <taxon>NPAAA clade</taxon>
        <taxon>Hologalegina</taxon>
        <taxon>IRL clade</taxon>
        <taxon>Trifolieae</taxon>
        <taxon>Trifolium</taxon>
    </lineage>
</organism>
<comment type="caution">
    <text evidence="1">The sequence shown here is derived from an EMBL/GenBank/DDBJ whole genome shotgun (WGS) entry which is preliminary data.</text>
</comment>
<dbReference type="GO" id="GO:0008233">
    <property type="term" value="F:peptidase activity"/>
    <property type="evidence" value="ECO:0007669"/>
    <property type="project" value="UniProtKB-KW"/>
</dbReference>
<dbReference type="Proteomes" id="UP000265520">
    <property type="component" value="Unassembled WGS sequence"/>
</dbReference>
<name>A0A392VRL9_9FABA</name>
<dbReference type="EMBL" id="LXQA011209366">
    <property type="protein sequence ID" value="MCI89070.1"/>
    <property type="molecule type" value="Genomic_DNA"/>
</dbReference>
<evidence type="ECO:0000313" key="2">
    <source>
        <dbReference type="Proteomes" id="UP000265520"/>
    </source>
</evidence>